<accession>A0A8I3AE77</accession>
<organism evidence="2 3">
    <name type="scientific">Boletus reticuloceps</name>
    <dbReference type="NCBI Taxonomy" id="495285"/>
    <lineage>
        <taxon>Eukaryota</taxon>
        <taxon>Fungi</taxon>
        <taxon>Dikarya</taxon>
        <taxon>Basidiomycota</taxon>
        <taxon>Agaricomycotina</taxon>
        <taxon>Agaricomycetes</taxon>
        <taxon>Agaricomycetidae</taxon>
        <taxon>Boletales</taxon>
        <taxon>Boletineae</taxon>
        <taxon>Boletaceae</taxon>
        <taxon>Boletoideae</taxon>
        <taxon>Boletus</taxon>
    </lineage>
</organism>
<evidence type="ECO:0000313" key="2">
    <source>
        <dbReference type="EMBL" id="KAG6379175.1"/>
    </source>
</evidence>
<dbReference type="Proteomes" id="UP000683000">
    <property type="component" value="Unassembled WGS sequence"/>
</dbReference>
<comment type="caution">
    <text evidence="2">The sequence shown here is derived from an EMBL/GenBank/DDBJ whole genome shotgun (WGS) entry which is preliminary data.</text>
</comment>
<feature type="compositionally biased region" description="Basic and acidic residues" evidence="1">
    <location>
        <begin position="1"/>
        <end position="18"/>
    </location>
</feature>
<evidence type="ECO:0000256" key="1">
    <source>
        <dbReference type="SAM" id="MobiDB-lite"/>
    </source>
</evidence>
<gene>
    <name evidence="2" type="ORF">JVT61DRAFT_11617</name>
</gene>
<reference evidence="2" key="1">
    <citation type="submission" date="2021-03" db="EMBL/GenBank/DDBJ databases">
        <title>Evolutionary innovations through gain and loss of genes in the ectomycorrhizal Boletales.</title>
        <authorList>
            <person name="Wu G."/>
            <person name="Miyauchi S."/>
            <person name="Morin E."/>
            <person name="Yang Z.-L."/>
            <person name="Xu J."/>
            <person name="Martin F.M."/>
        </authorList>
    </citation>
    <scope>NUCLEOTIDE SEQUENCE</scope>
    <source>
        <strain evidence="2">BR01</strain>
    </source>
</reference>
<dbReference type="OrthoDB" id="2585251at2759"/>
<name>A0A8I3AE77_9AGAM</name>
<proteinExistence type="predicted"/>
<dbReference type="AlphaFoldDB" id="A0A8I3AE77"/>
<dbReference type="EMBL" id="JAGFBS010000005">
    <property type="protein sequence ID" value="KAG6379175.1"/>
    <property type="molecule type" value="Genomic_DNA"/>
</dbReference>
<protein>
    <submittedName>
        <fullName evidence="2">Uncharacterized protein</fullName>
    </submittedName>
</protein>
<evidence type="ECO:0000313" key="3">
    <source>
        <dbReference type="Proteomes" id="UP000683000"/>
    </source>
</evidence>
<feature type="region of interest" description="Disordered" evidence="1">
    <location>
        <begin position="1"/>
        <end position="29"/>
    </location>
</feature>
<sequence length="220" mass="24351">MRRAVENKTTHKSREMLKPKPTPVMTRPQSEASELDVYFPIQPVPAVTTHLLVPLAPTPTARLPLSAHNDGGGCQPCLPDSTPANVWDDPGVNVDAYAFGPRHNAQDTQEKQCTVLRVTFRGWNTTRVRSILGNSAEEWYSLEESHPTLVHAPDLRQTVYMNTRSQSPSLESVAREIDKVDGHEVPSRLPVRANASAQHDLVFPTLDFSEDNVPPSSTSQ</sequence>
<keyword evidence="3" id="KW-1185">Reference proteome</keyword>